<sequence>MSGHEEHPVDDRAGAAPTTLATGRLEAFSDGVIAVAATLLVLDIKTPEGSDALWPFLGHQLPTLAAYVTSFLTILIFWVNHHALFHAVDRADRTTLFLNGVLLLTVTFISYATSVLGHALQTGHNDSAAAILYALTLAAAASCFVALWLHLGRHRELLSPQARPRVRAALRRSVTGPVLYTTAALLALASPPASLALDAGVAVYFVALPAHLRNRPPRRDPQPPA</sequence>
<keyword evidence="10 13" id="KW-0472">Membrane</keyword>
<evidence type="ECO:0000256" key="7">
    <source>
        <dbReference type="ARBA" id="ARBA00022958"/>
    </source>
</evidence>
<evidence type="ECO:0000256" key="6">
    <source>
        <dbReference type="ARBA" id="ARBA00022826"/>
    </source>
</evidence>
<keyword evidence="15" id="KW-1185">Reference proteome</keyword>
<feature type="transmembrane region" description="Helical" evidence="13">
    <location>
        <begin position="128"/>
        <end position="149"/>
    </location>
</feature>
<proteinExistence type="inferred from homology"/>
<reference evidence="15" key="1">
    <citation type="journal article" date="2019" name="Int. J. Syst. Evol. Microbiol.">
        <title>The Global Catalogue of Microorganisms (GCM) 10K type strain sequencing project: providing services to taxonomists for standard genome sequencing and annotation.</title>
        <authorList>
            <consortium name="The Broad Institute Genomics Platform"/>
            <consortium name="The Broad Institute Genome Sequencing Center for Infectious Disease"/>
            <person name="Wu L."/>
            <person name="Ma J."/>
        </authorList>
    </citation>
    <scope>NUCLEOTIDE SEQUENCE [LARGE SCALE GENOMIC DNA]</scope>
    <source>
        <strain evidence="15">CGMCC 1.12859</strain>
    </source>
</reference>
<name>A0ABW2FRE6_9ACTN</name>
<evidence type="ECO:0000256" key="5">
    <source>
        <dbReference type="ARBA" id="ARBA00022692"/>
    </source>
</evidence>
<evidence type="ECO:0000256" key="2">
    <source>
        <dbReference type="ARBA" id="ARBA00006920"/>
    </source>
</evidence>
<keyword evidence="9" id="KW-0406">Ion transport</keyword>
<comment type="subcellular location">
    <subcellularLocation>
        <location evidence="1">Membrane</location>
        <topology evidence="1">Multi-pass membrane protein</topology>
    </subcellularLocation>
</comment>
<keyword evidence="8 13" id="KW-1133">Transmembrane helix</keyword>
<evidence type="ECO:0000313" key="14">
    <source>
        <dbReference type="EMBL" id="MFC7178709.1"/>
    </source>
</evidence>
<keyword evidence="6" id="KW-0631">Potassium channel</keyword>
<feature type="transmembrane region" description="Helical" evidence="13">
    <location>
        <begin position="169"/>
        <end position="189"/>
    </location>
</feature>
<gene>
    <name evidence="14" type="ORF">ACFQMG_03910</name>
</gene>
<dbReference type="EMBL" id="JBHTAJ010000005">
    <property type="protein sequence ID" value="MFC7178709.1"/>
    <property type="molecule type" value="Genomic_DNA"/>
</dbReference>
<evidence type="ECO:0000256" key="1">
    <source>
        <dbReference type="ARBA" id="ARBA00004141"/>
    </source>
</evidence>
<keyword evidence="11" id="KW-0407">Ion channel</keyword>
<dbReference type="PANTHER" id="PTHR31462:SF5">
    <property type="entry name" value="ENDOSOMAL_LYSOSOMAL PROTON CHANNEL TMEM175"/>
    <property type="match status" value="1"/>
</dbReference>
<organism evidence="14 15">
    <name type="scientific">Kitasatospora paranensis</name>
    <dbReference type="NCBI Taxonomy" id="258053"/>
    <lineage>
        <taxon>Bacteria</taxon>
        <taxon>Bacillati</taxon>
        <taxon>Actinomycetota</taxon>
        <taxon>Actinomycetes</taxon>
        <taxon>Kitasatosporales</taxon>
        <taxon>Streptomycetaceae</taxon>
        <taxon>Kitasatospora</taxon>
    </lineage>
</organism>
<evidence type="ECO:0000256" key="9">
    <source>
        <dbReference type="ARBA" id="ARBA00023065"/>
    </source>
</evidence>
<evidence type="ECO:0000313" key="15">
    <source>
        <dbReference type="Proteomes" id="UP001596435"/>
    </source>
</evidence>
<feature type="transmembrane region" description="Helical" evidence="13">
    <location>
        <begin position="64"/>
        <end position="84"/>
    </location>
</feature>
<evidence type="ECO:0000256" key="8">
    <source>
        <dbReference type="ARBA" id="ARBA00022989"/>
    </source>
</evidence>
<accession>A0ABW2FRE6</accession>
<keyword evidence="5 13" id="KW-0812">Transmembrane</keyword>
<comment type="caution">
    <text evidence="14">The sequence shown here is derived from an EMBL/GenBank/DDBJ whole genome shotgun (WGS) entry which is preliminary data.</text>
</comment>
<dbReference type="Pfam" id="PF06736">
    <property type="entry name" value="TMEM175"/>
    <property type="match status" value="1"/>
</dbReference>
<evidence type="ECO:0000256" key="3">
    <source>
        <dbReference type="ARBA" id="ARBA00022448"/>
    </source>
</evidence>
<comment type="catalytic activity">
    <reaction evidence="12">
        <text>K(+)(in) = K(+)(out)</text>
        <dbReference type="Rhea" id="RHEA:29463"/>
        <dbReference type="ChEBI" id="CHEBI:29103"/>
    </reaction>
</comment>
<comment type="similarity">
    <text evidence="2">Belongs to the TMEM175 family.</text>
</comment>
<feature type="transmembrane region" description="Helical" evidence="13">
    <location>
        <begin position="96"/>
        <end position="116"/>
    </location>
</feature>
<dbReference type="PANTHER" id="PTHR31462">
    <property type="entry name" value="ENDOSOMAL/LYSOSOMAL POTASSIUM CHANNEL TMEM175"/>
    <property type="match status" value="1"/>
</dbReference>
<keyword evidence="7" id="KW-0630">Potassium</keyword>
<protein>
    <submittedName>
        <fullName evidence="14">TMEM175 family protein</fullName>
    </submittedName>
</protein>
<dbReference type="InterPro" id="IPR010617">
    <property type="entry name" value="TMEM175-like"/>
</dbReference>
<evidence type="ECO:0000256" key="4">
    <source>
        <dbReference type="ARBA" id="ARBA00022538"/>
    </source>
</evidence>
<keyword evidence="4" id="KW-0633">Potassium transport</keyword>
<evidence type="ECO:0000256" key="10">
    <source>
        <dbReference type="ARBA" id="ARBA00023136"/>
    </source>
</evidence>
<keyword evidence="3" id="KW-0813">Transport</keyword>
<evidence type="ECO:0000256" key="12">
    <source>
        <dbReference type="ARBA" id="ARBA00034430"/>
    </source>
</evidence>
<evidence type="ECO:0000256" key="11">
    <source>
        <dbReference type="ARBA" id="ARBA00023303"/>
    </source>
</evidence>
<dbReference type="RefSeq" id="WP_345709249.1">
    <property type="nucleotide sequence ID" value="NZ_BAABKV010000001.1"/>
</dbReference>
<dbReference type="Proteomes" id="UP001596435">
    <property type="component" value="Unassembled WGS sequence"/>
</dbReference>
<evidence type="ECO:0000256" key="13">
    <source>
        <dbReference type="SAM" id="Phobius"/>
    </source>
</evidence>